<dbReference type="Gene3D" id="2.60.120.650">
    <property type="entry name" value="Cupin"/>
    <property type="match status" value="1"/>
</dbReference>
<keyword evidence="4" id="KW-0539">Nucleus</keyword>
<accession>A0AA35V6F4</accession>
<gene>
    <name evidence="7" type="ORF">LSALG_LOCUS8203</name>
</gene>
<evidence type="ECO:0000313" key="7">
    <source>
        <dbReference type="EMBL" id="CAI9267741.1"/>
    </source>
</evidence>
<evidence type="ECO:0000313" key="8">
    <source>
        <dbReference type="Proteomes" id="UP001177003"/>
    </source>
</evidence>
<evidence type="ECO:0000256" key="2">
    <source>
        <dbReference type="ARBA" id="ARBA00006801"/>
    </source>
</evidence>
<dbReference type="AlphaFoldDB" id="A0AA35V6F4"/>
<dbReference type="GO" id="GO:0000785">
    <property type="term" value="C:chromatin"/>
    <property type="evidence" value="ECO:0007669"/>
    <property type="project" value="TreeGrafter"/>
</dbReference>
<evidence type="ECO:0000259" key="6">
    <source>
        <dbReference type="SMART" id="SM00558"/>
    </source>
</evidence>
<comment type="similarity">
    <text evidence="2">Belongs to the JARID1 histone demethylase family.</text>
</comment>
<keyword evidence="8" id="KW-1185">Reference proteome</keyword>
<evidence type="ECO:0000256" key="4">
    <source>
        <dbReference type="ARBA" id="ARBA00023242"/>
    </source>
</evidence>
<feature type="domain" description="JmjC" evidence="6">
    <location>
        <begin position="400"/>
        <end position="577"/>
    </location>
</feature>
<dbReference type="InterPro" id="IPR045109">
    <property type="entry name" value="LSDs-like"/>
</dbReference>
<evidence type="ECO:0000256" key="3">
    <source>
        <dbReference type="ARBA" id="ARBA00022723"/>
    </source>
</evidence>
<dbReference type="EMBL" id="OX465077">
    <property type="protein sequence ID" value="CAI9267741.1"/>
    <property type="molecule type" value="Genomic_DNA"/>
</dbReference>
<sequence length="774" mass="89070">MAHISTWQLQRKLVPAEMEEPKLDPIKNSRKRRKTEKSASTKVGNGADKQLKSCHQCHRSERDHVVEYPKISEEEFIKACPFCRKNCNCKACLRGYSPKVMQGYSCSKPDKIQYSEHIIQKVLAFVKRLNADQLGEKLIEAKVKGLSLSYLQLQDAECEVLELIFLFNDKCGAYIFDLYRSCECGNDLCLVCCQDLREGNMGMKSGWKFSIDGSINCPPIYIGGCNEGILELKRIMPVDWVVNMLEKAQEIYKINTSDDIDIHQTSTKCGMCCYDFEANEENSNGYYLYSLSAKDIQPQQDMQHFQLHWSKGEPIVVNDVLSTSSGLSWEPMVLWRAFRDITKNNNRSHTCEVNAIDCFDWKKVSVDLHKFFRGYSEGGFKKEILKLEDWQPSCLSEGEWLRYFVEFISCLPFKDYTHPKTGYLNVAVKLPDLSSKPDMSPRMDIAYGNSVTKLHYDKSDTVNVLTHTGSHILASTKLNNTKMVKHQDEALVCEEEGALWDIFRRQDIVHPIHDWIFYLNIEHKRKLKEELGIEPWSFKQKLGDAVFIPAVSSTKIELNFVSPESLGECIRLQHEFRMLPNNHRTKQNKLNIGKMMLYALDHAMMDLAGFSDSNNPIYDLKVHETSNASRKLMPDEGLCRGNVVGTEVKKLLEAVEHQYPDTFQGVQIRAKEMWISILREFHVVIKSFLETSVGELAEDRFGRILNLREPLKERLCGRWKQFVEAQEMLKVAQLEYDNASDALKKKAREVAHKFGDEYDQVLKGHLGFGILQGY</sequence>
<feature type="region of interest" description="Disordered" evidence="5">
    <location>
        <begin position="18"/>
        <end position="46"/>
    </location>
</feature>
<dbReference type="SUPFAM" id="SSF51197">
    <property type="entry name" value="Clavaminate synthase-like"/>
    <property type="match status" value="1"/>
</dbReference>
<dbReference type="PANTHER" id="PTHR12549">
    <property type="entry name" value="JMJC DOMAIN-CONTAINING HISTONE DEMETHYLATION PROTEIN"/>
    <property type="match status" value="1"/>
</dbReference>
<dbReference type="GO" id="GO:0031490">
    <property type="term" value="F:chromatin DNA binding"/>
    <property type="evidence" value="ECO:0007669"/>
    <property type="project" value="TreeGrafter"/>
</dbReference>
<reference evidence="7" key="1">
    <citation type="submission" date="2023-04" db="EMBL/GenBank/DDBJ databases">
        <authorList>
            <person name="Vijverberg K."/>
            <person name="Xiong W."/>
            <person name="Schranz E."/>
        </authorList>
    </citation>
    <scope>NUCLEOTIDE SEQUENCE</scope>
</reference>
<dbReference type="GO" id="GO:0032454">
    <property type="term" value="F:histone H3K9 demethylase activity"/>
    <property type="evidence" value="ECO:0007669"/>
    <property type="project" value="InterPro"/>
</dbReference>
<dbReference type="GO" id="GO:0046872">
    <property type="term" value="F:metal ion binding"/>
    <property type="evidence" value="ECO:0007669"/>
    <property type="project" value="UniProtKB-KW"/>
</dbReference>
<proteinExistence type="inferred from homology"/>
<dbReference type="GO" id="GO:0006357">
    <property type="term" value="P:regulation of transcription by RNA polymerase II"/>
    <property type="evidence" value="ECO:0007669"/>
    <property type="project" value="TreeGrafter"/>
</dbReference>
<protein>
    <recommendedName>
        <fullName evidence="6">JmjC domain-containing protein</fullName>
    </recommendedName>
</protein>
<dbReference type="GO" id="GO:0000118">
    <property type="term" value="C:histone deacetylase complex"/>
    <property type="evidence" value="ECO:0007669"/>
    <property type="project" value="TreeGrafter"/>
</dbReference>
<evidence type="ECO:0000256" key="5">
    <source>
        <dbReference type="SAM" id="MobiDB-lite"/>
    </source>
</evidence>
<organism evidence="7 8">
    <name type="scientific">Lactuca saligna</name>
    <name type="common">Willowleaf lettuce</name>
    <dbReference type="NCBI Taxonomy" id="75948"/>
    <lineage>
        <taxon>Eukaryota</taxon>
        <taxon>Viridiplantae</taxon>
        <taxon>Streptophyta</taxon>
        <taxon>Embryophyta</taxon>
        <taxon>Tracheophyta</taxon>
        <taxon>Spermatophyta</taxon>
        <taxon>Magnoliopsida</taxon>
        <taxon>eudicotyledons</taxon>
        <taxon>Gunneridae</taxon>
        <taxon>Pentapetalae</taxon>
        <taxon>asterids</taxon>
        <taxon>campanulids</taxon>
        <taxon>Asterales</taxon>
        <taxon>Asteraceae</taxon>
        <taxon>Cichorioideae</taxon>
        <taxon>Cichorieae</taxon>
        <taxon>Lactucinae</taxon>
        <taxon>Lactuca</taxon>
    </lineage>
</organism>
<name>A0AA35V6F4_LACSI</name>
<keyword evidence="3" id="KW-0479">Metal-binding</keyword>
<dbReference type="GO" id="GO:0003712">
    <property type="term" value="F:transcription coregulator activity"/>
    <property type="evidence" value="ECO:0007669"/>
    <property type="project" value="TreeGrafter"/>
</dbReference>
<comment type="subcellular location">
    <subcellularLocation>
        <location evidence="1">Nucleus</location>
    </subcellularLocation>
</comment>
<dbReference type="PANTHER" id="PTHR12549:SF56">
    <property type="entry name" value="TRANSCRIPTION FACTOR C2H2 FAMILY"/>
    <property type="match status" value="1"/>
</dbReference>
<dbReference type="SMART" id="SM00558">
    <property type="entry name" value="JmjC"/>
    <property type="match status" value="1"/>
</dbReference>
<dbReference type="InterPro" id="IPR003347">
    <property type="entry name" value="JmjC_dom"/>
</dbReference>
<dbReference type="Proteomes" id="UP001177003">
    <property type="component" value="Chromosome 1"/>
</dbReference>
<evidence type="ECO:0000256" key="1">
    <source>
        <dbReference type="ARBA" id="ARBA00004123"/>
    </source>
</evidence>